<evidence type="ECO:0008006" key="4">
    <source>
        <dbReference type="Google" id="ProtNLM"/>
    </source>
</evidence>
<feature type="chain" id="PRO_5002165503" description="DUF2541 domain-containing protein" evidence="1">
    <location>
        <begin position="23"/>
        <end position="144"/>
    </location>
</feature>
<proteinExistence type="predicted"/>
<evidence type="ECO:0000256" key="1">
    <source>
        <dbReference type="SAM" id="SignalP"/>
    </source>
</evidence>
<dbReference type="EMBL" id="JXOK01000061">
    <property type="protein sequence ID" value="KIN10076.1"/>
    <property type="molecule type" value="Genomic_DNA"/>
</dbReference>
<keyword evidence="3" id="KW-1185">Reference proteome</keyword>
<gene>
    <name evidence="2" type="ORF">SU60_15570</name>
</gene>
<keyword evidence="1" id="KW-0732">Signal</keyword>
<comment type="caution">
    <text evidence="2">The sequence shown here is derived from an EMBL/GenBank/DDBJ whole genome shotgun (WGS) entry which is preliminary data.</text>
</comment>
<protein>
    <recommendedName>
        <fullName evidence="4">DUF2541 domain-containing protein</fullName>
    </recommendedName>
</protein>
<evidence type="ECO:0000313" key="3">
    <source>
        <dbReference type="Proteomes" id="UP000031977"/>
    </source>
</evidence>
<evidence type="ECO:0000313" key="2">
    <source>
        <dbReference type="EMBL" id="KIN10076.1"/>
    </source>
</evidence>
<reference evidence="2 3" key="1">
    <citation type="submission" date="2015-01" db="EMBL/GenBank/DDBJ databases">
        <title>Draft genome of Vibrio mytili type strain CAIM 528.</title>
        <authorList>
            <person name="Gonzalez-Castillo A."/>
            <person name="Gomez-Gil B."/>
            <person name="Enciso-Ibarra J."/>
        </authorList>
    </citation>
    <scope>NUCLEOTIDE SEQUENCE [LARGE SCALE GENOMIC DNA]</scope>
    <source>
        <strain evidence="2 3">CAIM 528</strain>
    </source>
</reference>
<sequence length="144" mass="15635">MKLLKLITLCLLIAVASFQSIASDNDWNTIADKTVSFKSETDTVNPLSPFAKTRFSHIKIKCTQGTVNLKSIKVIMSNGKEKTFDSLGVLTKGMSSRSLSLPTKDDAKIDKIELGYESVGNTALQVAGVTKKAKVEILGKKVDK</sequence>
<accession>A0A0C3HPN2</accession>
<name>A0A0C3HPN2_9VIBR</name>
<dbReference type="OrthoDB" id="6195808at2"/>
<dbReference type="AlphaFoldDB" id="A0A0C3HPN2"/>
<feature type="signal peptide" evidence="1">
    <location>
        <begin position="1"/>
        <end position="22"/>
    </location>
</feature>
<dbReference type="RefSeq" id="WP_041156326.1">
    <property type="nucleotide sequence ID" value="NZ_CBCRVP010000016.1"/>
</dbReference>
<dbReference type="Proteomes" id="UP000031977">
    <property type="component" value="Unassembled WGS sequence"/>
</dbReference>
<organism evidence="2 3">
    <name type="scientific">Vibrio mytili</name>
    <dbReference type="NCBI Taxonomy" id="50718"/>
    <lineage>
        <taxon>Bacteria</taxon>
        <taxon>Pseudomonadati</taxon>
        <taxon>Pseudomonadota</taxon>
        <taxon>Gammaproteobacteria</taxon>
        <taxon>Vibrionales</taxon>
        <taxon>Vibrionaceae</taxon>
        <taxon>Vibrio</taxon>
    </lineage>
</organism>